<protein>
    <submittedName>
        <fullName evidence="1">ORF1289</fullName>
    </submittedName>
</protein>
<organism evidence="1">
    <name type="scientific">White spot syndrome virus</name>
    <dbReference type="NCBI Taxonomy" id="342409"/>
    <lineage>
        <taxon>Viruses</taxon>
        <taxon>Viruses incertae sedis</taxon>
        <taxon>Naldaviricetes</taxon>
        <taxon>Nimaviridae</taxon>
        <taxon>Whispovirus</taxon>
    </lineage>
</organism>
<dbReference type="EMBL" id="MF768985">
    <property type="protein sequence ID" value="ATU83521.1"/>
    <property type="molecule type" value="Genomic_DNA"/>
</dbReference>
<accession>A0A2D3I552</accession>
<evidence type="ECO:0000313" key="1">
    <source>
        <dbReference type="EMBL" id="ATU83521.1"/>
    </source>
</evidence>
<sequence length="150" mass="17690">MYSFLRGAQSIWSFSSSSFCCSRKDRFCCRCICYTIRHVFGVITQMFDDTSKDKGVVKSYIVPPTNHVRLHFIYILSKTKQHFKLVGENFNHLRALFHNVFLFFRIVRIYYSLFHLFHVGSRCNQSKYSSLSSMCHIASRTQTEPNRCDD</sequence>
<dbReference type="Proteomes" id="UP000267516">
    <property type="component" value="Segment"/>
</dbReference>
<reference evidence="1" key="1">
    <citation type="journal article" date="2018" name="Aquaculture">
        <title>Complete genome sequence of a white spot syndrome virus associated with a disease incursion in Australia.</title>
        <authorList>
            <person name="Oakey J."/>
            <person name="Smith C.S."/>
        </authorList>
    </citation>
    <scope>NUCLEOTIDE SEQUENCE [LARGE SCALE GENOMIC DNA]</scope>
    <source>
        <strain evidence="1">WSSV-AU</strain>
    </source>
</reference>
<proteinExistence type="predicted"/>
<name>A0A2D3I552_9VIRU</name>